<comment type="caution">
    <text evidence="1">The sequence shown here is derived from an EMBL/GenBank/DDBJ whole genome shotgun (WGS) entry which is preliminary data.</text>
</comment>
<proteinExistence type="predicted"/>
<reference evidence="1" key="1">
    <citation type="journal article" date="2020" name="mSystems">
        <title>Genome- and Community-Level Interaction Insights into Carbon Utilization and Element Cycling Functions of Hydrothermarchaeota in Hydrothermal Sediment.</title>
        <authorList>
            <person name="Zhou Z."/>
            <person name="Liu Y."/>
            <person name="Xu W."/>
            <person name="Pan J."/>
            <person name="Luo Z.H."/>
            <person name="Li M."/>
        </authorList>
    </citation>
    <scope>NUCLEOTIDE SEQUENCE [LARGE SCALE GENOMIC DNA]</scope>
    <source>
        <strain evidence="1">SpSt-769</strain>
    </source>
</reference>
<sequence>METDADMVYEHILIRDATLLVRAPKDQSGAYQLEEARFFDVRTGVELREIYPPLQAAELKRGFMVSEACAASVLKTGIPIGAGPDVDYTKVVNILDLRQRRLDALVADSIIDQVRVIKDLLTEFLEAAENAQKEERFWLSQQVLSLVHKFTGRELSELQDIIGWFRKRRSGK</sequence>
<protein>
    <submittedName>
        <fullName evidence="1">Uncharacterized protein</fullName>
    </submittedName>
</protein>
<accession>A0A7C4ASD7</accession>
<name>A0A7C4ASD7_9BACT</name>
<organism evidence="1">
    <name type="scientific">Desulfomonile tiedjei</name>
    <dbReference type="NCBI Taxonomy" id="2358"/>
    <lineage>
        <taxon>Bacteria</taxon>
        <taxon>Pseudomonadati</taxon>
        <taxon>Thermodesulfobacteriota</taxon>
        <taxon>Desulfomonilia</taxon>
        <taxon>Desulfomonilales</taxon>
        <taxon>Desulfomonilaceae</taxon>
        <taxon>Desulfomonile</taxon>
    </lineage>
</organism>
<evidence type="ECO:0000313" key="1">
    <source>
        <dbReference type="EMBL" id="HGH61207.1"/>
    </source>
</evidence>
<dbReference type="AlphaFoldDB" id="A0A7C4ASD7"/>
<gene>
    <name evidence="1" type="ORF">ENV54_07915</name>
</gene>
<dbReference type="EMBL" id="DTGT01000246">
    <property type="protein sequence ID" value="HGH61207.1"/>
    <property type="molecule type" value="Genomic_DNA"/>
</dbReference>